<reference evidence="3" key="1">
    <citation type="submission" date="2021-05" db="EMBL/GenBank/DDBJ databases">
        <title>The genome of the haptophyte Pavlova lutheri (Diacronema luteri, Pavlovales) - a model for lipid biosynthesis in eukaryotic algae.</title>
        <authorList>
            <person name="Hulatt C.J."/>
            <person name="Posewitz M.C."/>
        </authorList>
    </citation>
    <scope>NUCLEOTIDE SEQUENCE</scope>
    <source>
        <strain evidence="3">NIVA-4/92</strain>
    </source>
</reference>
<dbReference type="PANTHER" id="PTHR23011:SF28">
    <property type="entry name" value="CYCLIC NUCLEOTIDE-BINDING DOMAIN CONTAINING PROTEIN"/>
    <property type="match status" value="1"/>
</dbReference>
<evidence type="ECO:0000313" key="3">
    <source>
        <dbReference type="EMBL" id="KAG8470818.1"/>
    </source>
</evidence>
<sequence length="777" mass="81762">MTASSLASLSGHGVAHTAHALVAIRWRGCAATSKAKRLGVSPSAPRASLESAAPSAPTAPNLSNGADDEHARMSVAAVDMRLLALPTEGGDPQAADARSARASAARSANSLGAHTRAGELPTLDHWFDTVALPDHPMASQQPSTDAHLARVVHSAHLAVAVLRREKLDVLNSCDVFVGPQARAWPPRVLDAIADESELVPIERYKPVYRFGSPAECVFIIADGAVAVHPLLAKPHALRAGALFGESALLSALSRAQPAHSVSKADAERLPVHWRPDTVECIESGRALRVPAHALRKVPVRRLSLTGELETAARALASVAVARWRASMVQSLSLFHGATQRVAAATADLFQVRLLRSGEYVFSKGQAGTLFFLIVAGAIAIEVPLEDGSIRHVRLIRHTDTSPFFGELALFSPGKPRSASACASEPSILLSMGAESLDRLVLLHPTITEHFRELRRLVYGATAMPGAHAAAQAGSSAERRGANATAAAPPAAPAAPAAPASPAPHRQRSRPPRCSATDSDMPASESEETTFVPSRAPQLPPGEAPTTPSPRAVLGLRAHAPAERTPLSPALARQATSAADTGDRVSPVGLEHTPLHARLTKGRMAVALRAVVCFIRIPQLIDSRRERARQAAMRAQVIAHAHNPPSTPPSLRRAAGPATVDVAHVRVVYVAPQLPQLRRAQRAESERPASAGGHIRASSPARTGSPPAKHASPRPSAIVRAHSPALAKAQRSSNEASQALVASLGKEALQSHAGWKLFNRTHALEARWAEALASADAE</sequence>
<feature type="region of interest" description="Disordered" evidence="1">
    <location>
        <begin position="87"/>
        <end position="115"/>
    </location>
</feature>
<keyword evidence="4" id="KW-1185">Reference proteome</keyword>
<dbReference type="AlphaFoldDB" id="A0A8J5XSC6"/>
<dbReference type="InterPro" id="IPR000595">
    <property type="entry name" value="cNMP-bd_dom"/>
</dbReference>
<dbReference type="InterPro" id="IPR018488">
    <property type="entry name" value="cNMP-bd_CS"/>
</dbReference>
<evidence type="ECO:0000313" key="4">
    <source>
        <dbReference type="Proteomes" id="UP000751190"/>
    </source>
</evidence>
<comment type="caution">
    <text evidence="3">The sequence shown here is derived from an EMBL/GenBank/DDBJ whole genome shotgun (WGS) entry which is preliminary data.</text>
</comment>
<feature type="region of interest" description="Disordered" evidence="1">
    <location>
        <begin position="469"/>
        <end position="587"/>
    </location>
</feature>
<feature type="compositionally biased region" description="Low complexity" evidence="1">
    <location>
        <begin position="469"/>
        <end position="503"/>
    </location>
</feature>
<dbReference type="CDD" id="cd00038">
    <property type="entry name" value="CAP_ED"/>
    <property type="match status" value="2"/>
</dbReference>
<dbReference type="PROSITE" id="PS50042">
    <property type="entry name" value="CNMP_BINDING_3"/>
    <property type="match status" value="2"/>
</dbReference>
<dbReference type="PROSITE" id="PS00889">
    <property type="entry name" value="CNMP_BINDING_2"/>
    <property type="match status" value="1"/>
</dbReference>
<feature type="compositionally biased region" description="Low complexity" evidence="1">
    <location>
        <begin position="94"/>
        <end position="108"/>
    </location>
</feature>
<feature type="region of interest" description="Disordered" evidence="1">
    <location>
        <begin position="677"/>
        <end position="716"/>
    </location>
</feature>
<dbReference type="SMART" id="SM00100">
    <property type="entry name" value="cNMP"/>
    <property type="match status" value="1"/>
</dbReference>
<accession>A0A8J5XSC6</accession>
<dbReference type="InterPro" id="IPR018490">
    <property type="entry name" value="cNMP-bd_dom_sf"/>
</dbReference>
<protein>
    <recommendedName>
        <fullName evidence="2">Cyclic nucleotide-binding domain-containing protein</fullName>
    </recommendedName>
</protein>
<dbReference type="EMBL" id="JAGTXO010000001">
    <property type="protein sequence ID" value="KAG8470818.1"/>
    <property type="molecule type" value="Genomic_DNA"/>
</dbReference>
<dbReference type="Pfam" id="PF00027">
    <property type="entry name" value="cNMP_binding"/>
    <property type="match status" value="1"/>
</dbReference>
<dbReference type="OrthoDB" id="21144at2759"/>
<feature type="domain" description="Cyclic nucleotide-binding" evidence="2">
    <location>
        <begin position="187"/>
        <end position="267"/>
    </location>
</feature>
<dbReference type="SUPFAM" id="SSF51206">
    <property type="entry name" value="cAMP-binding domain-like"/>
    <property type="match status" value="2"/>
</dbReference>
<dbReference type="Gene3D" id="2.60.120.10">
    <property type="entry name" value="Jelly Rolls"/>
    <property type="match status" value="2"/>
</dbReference>
<evidence type="ECO:0000256" key="1">
    <source>
        <dbReference type="SAM" id="MobiDB-lite"/>
    </source>
</evidence>
<feature type="domain" description="Cyclic nucleotide-binding" evidence="2">
    <location>
        <begin position="333"/>
        <end position="440"/>
    </location>
</feature>
<name>A0A8J5XSC6_DIALT</name>
<gene>
    <name evidence="3" type="ORF">KFE25_009239</name>
</gene>
<dbReference type="PANTHER" id="PTHR23011">
    <property type="entry name" value="CYCLIC NUCLEOTIDE-BINDING DOMAIN CONTAINING PROTEIN"/>
    <property type="match status" value="1"/>
</dbReference>
<evidence type="ECO:0000259" key="2">
    <source>
        <dbReference type="PROSITE" id="PS50042"/>
    </source>
</evidence>
<dbReference type="Proteomes" id="UP000751190">
    <property type="component" value="Unassembled WGS sequence"/>
</dbReference>
<dbReference type="InterPro" id="IPR014710">
    <property type="entry name" value="RmlC-like_jellyroll"/>
</dbReference>
<organism evidence="3 4">
    <name type="scientific">Diacronema lutheri</name>
    <name type="common">Unicellular marine alga</name>
    <name type="synonym">Monochrysis lutheri</name>
    <dbReference type="NCBI Taxonomy" id="2081491"/>
    <lineage>
        <taxon>Eukaryota</taxon>
        <taxon>Haptista</taxon>
        <taxon>Haptophyta</taxon>
        <taxon>Pavlovophyceae</taxon>
        <taxon>Pavlovales</taxon>
        <taxon>Pavlovaceae</taxon>
        <taxon>Diacronema</taxon>
    </lineage>
</organism>
<feature type="region of interest" description="Disordered" evidence="1">
    <location>
        <begin position="36"/>
        <end position="67"/>
    </location>
</feature>
<proteinExistence type="predicted"/>